<dbReference type="Proteomes" id="UP000070444">
    <property type="component" value="Unassembled WGS sequence"/>
</dbReference>
<proteinExistence type="inferred from homology"/>
<keyword evidence="7" id="KW-0342">GTP-binding</keyword>
<dbReference type="PANTHER" id="PTHR46498">
    <property type="entry name" value="GTP-BINDING PROTEIN 8"/>
    <property type="match status" value="1"/>
</dbReference>
<accession>A0A137P728</accession>
<evidence type="ECO:0000256" key="3">
    <source>
        <dbReference type="ARBA" id="ARBA00015370"/>
    </source>
</evidence>
<dbReference type="Gene3D" id="3.40.50.300">
    <property type="entry name" value="P-loop containing nucleotide triphosphate hydrolases"/>
    <property type="match status" value="1"/>
</dbReference>
<keyword evidence="10" id="KW-1185">Reference proteome</keyword>
<dbReference type="InterPro" id="IPR052279">
    <property type="entry name" value="EngB_GTPase"/>
</dbReference>
<reference evidence="9 10" key="1">
    <citation type="journal article" date="2015" name="Genome Biol. Evol.">
        <title>Phylogenomic analyses indicate that early fungi evolved digesting cell walls of algal ancestors of land plants.</title>
        <authorList>
            <person name="Chang Y."/>
            <person name="Wang S."/>
            <person name="Sekimoto S."/>
            <person name="Aerts A.L."/>
            <person name="Choi C."/>
            <person name="Clum A."/>
            <person name="LaButti K.M."/>
            <person name="Lindquist E.A."/>
            <person name="Yee Ngan C."/>
            <person name="Ohm R.A."/>
            <person name="Salamov A.A."/>
            <person name="Grigoriev I.V."/>
            <person name="Spatafora J.W."/>
            <person name="Berbee M.L."/>
        </authorList>
    </citation>
    <scope>NUCLEOTIDE SEQUENCE [LARGE SCALE GENOMIC DNA]</scope>
    <source>
        <strain evidence="9 10">NRRL 28638</strain>
    </source>
</reference>
<dbReference type="OrthoDB" id="391988at2759"/>
<dbReference type="GO" id="GO:0016787">
    <property type="term" value="F:hydrolase activity"/>
    <property type="evidence" value="ECO:0007669"/>
    <property type="project" value="UniProtKB-KW"/>
</dbReference>
<organism evidence="9 10">
    <name type="scientific">Conidiobolus coronatus (strain ATCC 28846 / CBS 209.66 / NRRL 28638)</name>
    <name type="common">Delacroixia coronata</name>
    <dbReference type="NCBI Taxonomy" id="796925"/>
    <lineage>
        <taxon>Eukaryota</taxon>
        <taxon>Fungi</taxon>
        <taxon>Fungi incertae sedis</taxon>
        <taxon>Zoopagomycota</taxon>
        <taxon>Entomophthoromycotina</taxon>
        <taxon>Entomophthoromycetes</taxon>
        <taxon>Entomophthorales</taxon>
        <taxon>Ancylistaceae</taxon>
        <taxon>Conidiobolus</taxon>
    </lineage>
</organism>
<keyword evidence="5" id="KW-0547">Nucleotide-binding</keyword>
<sequence length="209" mass="23978">MNNLARYKNLLESKNIKLWKSLNQYNLPSSWPNRHLPEILFIGASNAGKSTLINNLSGEKICKTSKKPGHTKKLNLISLNEQLLLIDSPGYGYKSNEEWGQLVNYCFDESTKLKQIYLLINSKRKLNYIDELMLENLKSYKIPIQLVLTKGDKCKEFKDRNSVSVSELVNGMNWRLIKNTCNKEAIVTSKDFKHGGIDLLKSNIIDQID</sequence>
<evidence type="ECO:0000256" key="5">
    <source>
        <dbReference type="ARBA" id="ARBA00022741"/>
    </source>
</evidence>
<dbReference type="EMBL" id="KQ964492">
    <property type="protein sequence ID" value="KXN70816.1"/>
    <property type="molecule type" value="Genomic_DNA"/>
</dbReference>
<dbReference type="PANTHER" id="PTHR46498:SF1">
    <property type="entry name" value="GTP-BINDING PROTEIN 8"/>
    <property type="match status" value="1"/>
</dbReference>
<keyword evidence="6" id="KW-0460">Magnesium</keyword>
<dbReference type="STRING" id="796925.A0A137P728"/>
<gene>
    <name evidence="9" type="ORF">CONCODRAFT_17355</name>
</gene>
<dbReference type="SUPFAM" id="SSF52540">
    <property type="entry name" value="P-loop containing nucleoside triphosphate hydrolases"/>
    <property type="match status" value="1"/>
</dbReference>
<dbReference type="GO" id="GO:0005525">
    <property type="term" value="F:GTP binding"/>
    <property type="evidence" value="ECO:0007669"/>
    <property type="project" value="UniProtKB-KW"/>
</dbReference>
<evidence type="ECO:0000259" key="8">
    <source>
        <dbReference type="PROSITE" id="PS51706"/>
    </source>
</evidence>
<dbReference type="InterPro" id="IPR006073">
    <property type="entry name" value="GTP-bd"/>
</dbReference>
<evidence type="ECO:0000256" key="4">
    <source>
        <dbReference type="ARBA" id="ARBA00022723"/>
    </source>
</evidence>
<evidence type="ECO:0000256" key="6">
    <source>
        <dbReference type="ARBA" id="ARBA00022842"/>
    </source>
</evidence>
<dbReference type="GO" id="GO:0005739">
    <property type="term" value="C:mitochondrion"/>
    <property type="evidence" value="ECO:0007669"/>
    <property type="project" value="TreeGrafter"/>
</dbReference>
<dbReference type="PROSITE" id="PS51706">
    <property type="entry name" value="G_ENGB"/>
    <property type="match status" value="1"/>
</dbReference>
<feature type="domain" description="EngB-type G" evidence="8">
    <location>
        <begin position="35"/>
        <end position="209"/>
    </location>
</feature>
<comment type="similarity">
    <text evidence="2">Belongs to the TRAFAC class TrmE-Era-EngA-EngB-Septin-like GTPase superfamily. EngB GTPase family.</text>
</comment>
<evidence type="ECO:0000256" key="1">
    <source>
        <dbReference type="ARBA" id="ARBA00001946"/>
    </source>
</evidence>
<comment type="cofactor">
    <cofactor evidence="1">
        <name>Mg(2+)</name>
        <dbReference type="ChEBI" id="CHEBI:18420"/>
    </cofactor>
</comment>
<evidence type="ECO:0000313" key="9">
    <source>
        <dbReference type="EMBL" id="KXN70816.1"/>
    </source>
</evidence>
<protein>
    <recommendedName>
        <fullName evidence="3">GTP-binding protein 8</fullName>
    </recommendedName>
</protein>
<dbReference type="GO" id="GO:0046872">
    <property type="term" value="F:metal ion binding"/>
    <property type="evidence" value="ECO:0007669"/>
    <property type="project" value="UniProtKB-KW"/>
</dbReference>
<dbReference type="InterPro" id="IPR027417">
    <property type="entry name" value="P-loop_NTPase"/>
</dbReference>
<evidence type="ECO:0000256" key="7">
    <source>
        <dbReference type="ARBA" id="ARBA00023134"/>
    </source>
</evidence>
<keyword evidence="9" id="KW-0378">Hydrolase</keyword>
<dbReference type="NCBIfam" id="TIGR03598">
    <property type="entry name" value="GTPase_YsxC"/>
    <property type="match status" value="1"/>
</dbReference>
<evidence type="ECO:0000256" key="2">
    <source>
        <dbReference type="ARBA" id="ARBA00009638"/>
    </source>
</evidence>
<dbReference type="InterPro" id="IPR019987">
    <property type="entry name" value="GTP-bd_ribosome_bio_YsxC"/>
</dbReference>
<dbReference type="InterPro" id="IPR030393">
    <property type="entry name" value="G_ENGB_dom"/>
</dbReference>
<evidence type="ECO:0000313" key="10">
    <source>
        <dbReference type="Proteomes" id="UP000070444"/>
    </source>
</evidence>
<keyword evidence="4" id="KW-0479">Metal-binding</keyword>
<dbReference type="Pfam" id="PF01926">
    <property type="entry name" value="MMR_HSR1"/>
    <property type="match status" value="1"/>
</dbReference>
<name>A0A137P728_CONC2</name>
<dbReference type="AlphaFoldDB" id="A0A137P728"/>